<reference evidence="3" key="1">
    <citation type="journal article" date="2021" name="PeerJ">
        <title>Extensive microbial diversity within the chicken gut microbiome revealed by metagenomics and culture.</title>
        <authorList>
            <person name="Gilroy R."/>
            <person name="Ravi A."/>
            <person name="Getino M."/>
            <person name="Pursley I."/>
            <person name="Horton D.L."/>
            <person name="Alikhan N.F."/>
            <person name="Baker D."/>
            <person name="Gharbi K."/>
            <person name="Hall N."/>
            <person name="Watson M."/>
            <person name="Adriaenssens E.M."/>
            <person name="Foster-Nyarko E."/>
            <person name="Jarju S."/>
            <person name="Secka A."/>
            <person name="Antonio M."/>
            <person name="Oren A."/>
            <person name="Chaudhuri R.R."/>
            <person name="La Ragione R."/>
            <person name="Hildebrand F."/>
            <person name="Pallen M.J."/>
        </authorList>
    </citation>
    <scope>NUCLEOTIDE SEQUENCE</scope>
    <source>
        <strain evidence="3">ChiGjej1B1-98</strain>
    </source>
</reference>
<gene>
    <name evidence="3" type="ORF">H9830_14690</name>
</gene>
<evidence type="ECO:0000313" key="4">
    <source>
        <dbReference type="Proteomes" id="UP000824005"/>
    </source>
</evidence>
<feature type="region of interest" description="Disordered" evidence="1">
    <location>
        <begin position="431"/>
        <end position="475"/>
    </location>
</feature>
<name>A0A9D1YX92_9MICO</name>
<evidence type="ECO:0000313" key="3">
    <source>
        <dbReference type="EMBL" id="HIY67509.1"/>
    </source>
</evidence>
<feature type="transmembrane region" description="Helical" evidence="2">
    <location>
        <begin position="217"/>
        <end position="242"/>
    </location>
</feature>
<dbReference type="AlphaFoldDB" id="A0A9D1YX92"/>
<feature type="transmembrane region" description="Helical" evidence="2">
    <location>
        <begin position="322"/>
        <end position="342"/>
    </location>
</feature>
<dbReference type="InterPro" id="IPR045931">
    <property type="entry name" value="DUF6350"/>
</dbReference>
<keyword evidence="2" id="KW-1133">Transmembrane helix</keyword>
<feature type="transmembrane region" description="Helical" evidence="2">
    <location>
        <begin position="138"/>
        <end position="159"/>
    </location>
</feature>
<dbReference type="Proteomes" id="UP000824005">
    <property type="component" value="Unassembled WGS sequence"/>
</dbReference>
<feature type="compositionally biased region" description="Basic and acidic residues" evidence="1">
    <location>
        <begin position="431"/>
        <end position="449"/>
    </location>
</feature>
<dbReference type="Pfam" id="PF19877">
    <property type="entry name" value="DUF6350"/>
    <property type="match status" value="1"/>
</dbReference>
<dbReference type="EMBL" id="DXDC01000447">
    <property type="protein sequence ID" value="HIY67509.1"/>
    <property type="molecule type" value="Genomic_DNA"/>
</dbReference>
<organism evidence="3 4">
    <name type="scientific">Candidatus Agrococcus pullicola</name>
    <dbReference type="NCBI Taxonomy" id="2838429"/>
    <lineage>
        <taxon>Bacteria</taxon>
        <taxon>Bacillati</taxon>
        <taxon>Actinomycetota</taxon>
        <taxon>Actinomycetes</taxon>
        <taxon>Micrococcales</taxon>
        <taxon>Microbacteriaceae</taxon>
        <taxon>Agrococcus</taxon>
    </lineage>
</organism>
<proteinExistence type="predicted"/>
<feature type="transmembrane region" description="Helical" evidence="2">
    <location>
        <begin position="171"/>
        <end position="191"/>
    </location>
</feature>
<feature type="transmembrane region" description="Helical" evidence="2">
    <location>
        <begin position="297"/>
        <end position="316"/>
    </location>
</feature>
<feature type="transmembrane region" description="Helical" evidence="2">
    <location>
        <begin position="354"/>
        <end position="382"/>
    </location>
</feature>
<protein>
    <submittedName>
        <fullName evidence="3">Uncharacterized protein</fullName>
    </submittedName>
</protein>
<sequence>MLRVHVSFVQFVQALSIAGFGLALAFVPLALVWSIDRAFEADILVMWRVAADAWLLGHGVTVQIQLPEIAALEFGSELATQPFDVTFPPLGFALLTFVLSLRNGLRLHEAAQGMAAEVRERLTAYDGVGEPERIIGKVIGWGVVVATLTTSAIGILVAWTAQHELASPSLVQAAIFPGLIAGVAHLIAVLWRERDGLLELIGEWLTIGERWLQIIRVAVTSAAVTTVALLGLGAGAVALAIFTHFDVLVALSQASSPTILGVIVMFLAQLAALPNAIVWGAAWMLGIPVQIGEASSTSVFGTALGPLPNVPLFGAVPASNEPWFLALLVVAAVAVVVLGMFIARSRMPDYDRWWAPVAAGALSGLLAASAVAALAALSGGAIGPGRMQVSGPDLAQTALFAGVGLTVLTVLGFLGNRAVDFVAGYDSEESRWSRRDADGSWIGEDHEAASDDDSSDVSDGQETDVIEPDEGRERD</sequence>
<reference evidence="3" key="2">
    <citation type="submission" date="2021-04" db="EMBL/GenBank/DDBJ databases">
        <authorList>
            <person name="Gilroy R."/>
        </authorList>
    </citation>
    <scope>NUCLEOTIDE SEQUENCE</scope>
    <source>
        <strain evidence="3">ChiGjej1B1-98</strain>
    </source>
</reference>
<feature type="transmembrane region" description="Helical" evidence="2">
    <location>
        <begin position="394"/>
        <end position="414"/>
    </location>
</feature>
<comment type="caution">
    <text evidence="3">The sequence shown here is derived from an EMBL/GenBank/DDBJ whole genome shotgun (WGS) entry which is preliminary data.</text>
</comment>
<evidence type="ECO:0000256" key="2">
    <source>
        <dbReference type="SAM" id="Phobius"/>
    </source>
</evidence>
<feature type="transmembrane region" description="Helical" evidence="2">
    <location>
        <begin position="262"/>
        <end position="285"/>
    </location>
</feature>
<feature type="compositionally biased region" description="Acidic residues" evidence="1">
    <location>
        <begin position="450"/>
        <end position="468"/>
    </location>
</feature>
<keyword evidence="2" id="KW-0472">Membrane</keyword>
<accession>A0A9D1YX92</accession>
<evidence type="ECO:0000256" key="1">
    <source>
        <dbReference type="SAM" id="MobiDB-lite"/>
    </source>
</evidence>
<keyword evidence="2" id="KW-0812">Transmembrane</keyword>
<feature type="transmembrane region" description="Helical" evidence="2">
    <location>
        <begin position="12"/>
        <end position="33"/>
    </location>
</feature>